<dbReference type="EMBL" id="JARBJD010000178">
    <property type="protein sequence ID" value="KAK2948349.1"/>
    <property type="molecule type" value="Genomic_DNA"/>
</dbReference>
<sequence>MQSPPMTRIIAPPTPTIRRAKTRRMRQVQLPDCPEDVIENLHRYPLLVWYDLTASNDSDASLLKDDHPKTLESLIASKCEIGEEAEWQDLMEWFVCAVIGLNSRASWISDSFWFDWDDVLVDGFGTTRINLFTSHSDSSHPHSPQSFSDCITHLSLLFLSLIDQLSTSNCLSKRTAHHSPKNVVLSVLHHLIDHLVNTGHLIPASDPSAFKAHISNVLALYITHFPDDQSLVGDWKWMVVIAYTLVHTSEDIGITNPTVRLTDTEADLRSPQFTRFVQLLDNELVEMKKQFDPKMIEEARRISSWKEFLEKVAGGEEVENDTSFLKKSFFRPTLLSLQAKFQQLASSLDGSDGSSTSSLHSSHSSPHTSLAAHHDSSLRTISSSPHFKQESLQLLNTLHSLLTSPLPPSLPKNSPLDIFATAFPIFEHDDISPTERFRTDIFDEIDNEKLARSLRRCRTVCDLVGAESCILDIPEFFDRTVSVLGSSNIQLRAAASSLFTDMVDTTSSFIPVLPHIWDRLRSAFHDGRHEEQLAFIRISTCWIVHNLGTHSLPPFPANQFDWNGLITADLSDSFTFMYSILLIAFIRHRSIEVQIGRARATYFILSFERHQRGKSRIVSFFEGNEQVNDYLRFSQSLISYCLLISLLSNCAFPPILTTFITQDPEMDAIALFLHENNLFLLCHTSLNPHTPLQPPLDLIFERTLRMHPFLFFTCTREFGDISLSLLNTALCGDSRCVDILKVVLIPLLIATAPFGDCHSVRELFRSVDQRNIDEENPPELFVKSHCHALEWLNIPSGFESALAHSNTRKSFDRIEDQDKQHITSDASLQLTHHPLTMLDGFSEQATQTIDLIFRYGDLVRELNQDFALWILKHDILHPFFKEMLSPVPAEMSVRLEFLKRVVSVGTVDNAVEMVRFGMLDIVIRAVSESLFLEDYENGICVIGILLRSICDNIWKRGSITTTFLNEPSLVCTTSLR</sequence>
<dbReference type="SUPFAM" id="SSF48371">
    <property type="entry name" value="ARM repeat"/>
    <property type="match status" value="1"/>
</dbReference>
<organism evidence="2 3">
    <name type="scientific">Blattamonas nauphoetae</name>
    <dbReference type="NCBI Taxonomy" id="2049346"/>
    <lineage>
        <taxon>Eukaryota</taxon>
        <taxon>Metamonada</taxon>
        <taxon>Preaxostyla</taxon>
        <taxon>Oxymonadida</taxon>
        <taxon>Blattamonas</taxon>
    </lineage>
</organism>
<accession>A0ABQ9X9H9</accession>
<keyword evidence="3" id="KW-1185">Reference proteome</keyword>
<protein>
    <submittedName>
        <fullName evidence="2">Uncharacterized protein</fullName>
    </submittedName>
</protein>
<reference evidence="2 3" key="1">
    <citation type="journal article" date="2022" name="bioRxiv">
        <title>Genomics of Preaxostyla Flagellates Illuminates Evolutionary Transitions and the Path Towards Mitochondrial Loss.</title>
        <authorList>
            <person name="Novak L.V.F."/>
            <person name="Treitli S.C."/>
            <person name="Pyrih J."/>
            <person name="Halakuc P."/>
            <person name="Pipaliya S.V."/>
            <person name="Vacek V."/>
            <person name="Brzon O."/>
            <person name="Soukal P."/>
            <person name="Eme L."/>
            <person name="Dacks J.B."/>
            <person name="Karnkowska A."/>
            <person name="Elias M."/>
            <person name="Hampl V."/>
        </authorList>
    </citation>
    <scope>NUCLEOTIDE SEQUENCE [LARGE SCALE GENOMIC DNA]</scope>
    <source>
        <strain evidence="2">NAU3</strain>
        <tissue evidence="2">Gut</tissue>
    </source>
</reference>
<feature type="region of interest" description="Disordered" evidence="1">
    <location>
        <begin position="352"/>
        <end position="375"/>
    </location>
</feature>
<name>A0ABQ9X9H9_9EUKA</name>
<evidence type="ECO:0000313" key="2">
    <source>
        <dbReference type="EMBL" id="KAK2948349.1"/>
    </source>
</evidence>
<proteinExistence type="predicted"/>
<dbReference type="InterPro" id="IPR016024">
    <property type="entry name" value="ARM-type_fold"/>
</dbReference>
<evidence type="ECO:0000256" key="1">
    <source>
        <dbReference type="SAM" id="MobiDB-lite"/>
    </source>
</evidence>
<comment type="caution">
    <text evidence="2">The sequence shown here is derived from an EMBL/GenBank/DDBJ whole genome shotgun (WGS) entry which is preliminary data.</text>
</comment>
<evidence type="ECO:0000313" key="3">
    <source>
        <dbReference type="Proteomes" id="UP001281761"/>
    </source>
</evidence>
<dbReference type="Proteomes" id="UP001281761">
    <property type="component" value="Unassembled WGS sequence"/>
</dbReference>
<gene>
    <name evidence="2" type="ORF">BLNAU_16695</name>
</gene>
<feature type="compositionally biased region" description="Low complexity" evidence="1">
    <location>
        <begin position="352"/>
        <end position="371"/>
    </location>
</feature>